<evidence type="ECO:0000313" key="2">
    <source>
        <dbReference type="Proteomes" id="UP000018890"/>
    </source>
</evidence>
<protein>
    <submittedName>
        <fullName evidence="1">Uncharacterized protein</fullName>
    </submittedName>
</protein>
<organism evidence="1 2">
    <name type="scientific">Halalkalibacter wakoensis JCM 9140</name>
    <dbReference type="NCBI Taxonomy" id="1236970"/>
    <lineage>
        <taxon>Bacteria</taxon>
        <taxon>Bacillati</taxon>
        <taxon>Bacillota</taxon>
        <taxon>Bacilli</taxon>
        <taxon>Bacillales</taxon>
        <taxon>Bacillaceae</taxon>
        <taxon>Halalkalibacter</taxon>
    </lineage>
</organism>
<evidence type="ECO:0000313" key="1">
    <source>
        <dbReference type="EMBL" id="GAE27436.1"/>
    </source>
</evidence>
<dbReference type="Proteomes" id="UP000018890">
    <property type="component" value="Unassembled WGS sequence"/>
</dbReference>
<keyword evidence="2" id="KW-1185">Reference proteome</keyword>
<comment type="caution">
    <text evidence="1">The sequence shown here is derived from an EMBL/GenBank/DDBJ whole genome shotgun (WGS) entry which is preliminary data.</text>
</comment>
<accession>W4Q5V5</accession>
<dbReference type="RefSeq" id="WP_034748692.1">
    <property type="nucleotide sequence ID" value="NZ_BAUT01000050.1"/>
</dbReference>
<dbReference type="AlphaFoldDB" id="W4Q5V5"/>
<dbReference type="OrthoDB" id="2943617at2"/>
<gene>
    <name evidence="1" type="ORF">JCM9140_3583</name>
</gene>
<proteinExistence type="predicted"/>
<sequence>MVKAILFGILFVFLCVAVPSFVGYYQSSSTSGAQEETEQALSHMVEHEKIESIDERGQIEENEDHQTNEELVYSSRDEAIEAVLEEFSLTELIGIFMDVRNSDEDGHEQLIETLQERFDDDEIEALKVIGFSELEKILQ</sequence>
<reference evidence="1" key="1">
    <citation type="journal article" date="2014" name="Genome Announc.">
        <title>Draft Genome Sequences of Three Alkaliphilic Bacillus Strains, Bacillus wakoensis JCM 9140T, Bacillus akibai JCM 9157T, and Bacillus hemicellulosilyticus JCM 9152T.</title>
        <authorList>
            <person name="Yuki M."/>
            <person name="Oshima K."/>
            <person name="Suda W."/>
            <person name="Oshida Y."/>
            <person name="Kitamura K."/>
            <person name="Iida T."/>
            <person name="Hattori M."/>
            <person name="Ohkuma M."/>
        </authorList>
    </citation>
    <scope>NUCLEOTIDE SEQUENCE [LARGE SCALE GENOMIC DNA]</scope>
    <source>
        <strain evidence="1">JCM 9140</strain>
    </source>
</reference>
<name>W4Q5V5_9BACI</name>
<dbReference type="EMBL" id="BAUT01000050">
    <property type="protein sequence ID" value="GAE27436.1"/>
    <property type="molecule type" value="Genomic_DNA"/>
</dbReference>